<keyword evidence="7" id="KW-1185">Reference proteome</keyword>
<keyword evidence="4" id="KW-0653">Protein transport</keyword>
<dbReference type="SUPFAM" id="SSF48371">
    <property type="entry name" value="ARM repeat"/>
    <property type="match status" value="1"/>
</dbReference>
<dbReference type="InterPro" id="IPR011989">
    <property type="entry name" value="ARM-like"/>
</dbReference>
<evidence type="ECO:0000313" key="6">
    <source>
        <dbReference type="EMBL" id="KAF7154541.1"/>
    </source>
</evidence>
<dbReference type="InterPro" id="IPR016024">
    <property type="entry name" value="ARM-type_fold"/>
</dbReference>
<dbReference type="OrthoDB" id="1671880at2759"/>
<name>A0A834HV29_RHOSS</name>
<keyword evidence="3" id="KW-0677">Repeat</keyword>
<dbReference type="SMART" id="SM00185">
    <property type="entry name" value="ARM"/>
    <property type="match status" value="2"/>
</dbReference>
<dbReference type="Gene3D" id="1.25.10.10">
    <property type="entry name" value="Leucine-rich Repeat Variant"/>
    <property type="match status" value="2"/>
</dbReference>
<evidence type="ECO:0000256" key="3">
    <source>
        <dbReference type="ARBA" id="ARBA00022737"/>
    </source>
</evidence>
<dbReference type="InterPro" id="IPR000225">
    <property type="entry name" value="Armadillo"/>
</dbReference>
<dbReference type="AlphaFoldDB" id="A0A834HV29"/>
<dbReference type="Pfam" id="PF00514">
    <property type="entry name" value="Arm"/>
    <property type="match status" value="1"/>
</dbReference>
<dbReference type="EMBL" id="WJXA01000001">
    <property type="protein sequence ID" value="KAF7154541.1"/>
    <property type="molecule type" value="Genomic_DNA"/>
</dbReference>
<evidence type="ECO:0000256" key="2">
    <source>
        <dbReference type="ARBA" id="ARBA00022448"/>
    </source>
</evidence>
<gene>
    <name evidence="6" type="ORF">RHSIM_Rhsim01G0109100</name>
</gene>
<reference evidence="6" key="1">
    <citation type="submission" date="2019-11" db="EMBL/GenBank/DDBJ databases">
        <authorList>
            <person name="Liu Y."/>
            <person name="Hou J."/>
            <person name="Li T.-Q."/>
            <person name="Guan C.-H."/>
            <person name="Wu X."/>
            <person name="Wu H.-Z."/>
            <person name="Ling F."/>
            <person name="Zhang R."/>
            <person name="Shi X.-G."/>
            <person name="Ren J.-P."/>
            <person name="Chen E.-F."/>
            <person name="Sun J.-M."/>
        </authorList>
    </citation>
    <scope>NUCLEOTIDE SEQUENCE</scope>
    <source>
        <strain evidence="6">Adult_tree_wgs_1</strain>
        <tissue evidence="6">Leaves</tissue>
    </source>
</reference>
<evidence type="ECO:0000313" key="7">
    <source>
        <dbReference type="Proteomes" id="UP000626092"/>
    </source>
</evidence>
<feature type="region of interest" description="Disordered" evidence="5">
    <location>
        <begin position="1"/>
        <end position="20"/>
    </location>
</feature>
<evidence type="ECO:0000256" key="4">
    <source>
        <dbReference type="ARBA" id="ARBA00022927"/>
    </source>
</evidence>
<comment type="caution">
    <text evidence="6">The sequence shown here is derived from an EMBL/GenBank/DDBJ whole genome shotgun (WGS) entry which is preliminary data.</text>
</comment>
<dbReference type="InterPro" id="IPR032413">
    <property type="entry name" value="Arm_3"/>
</dbReference>
<evidence type="ECO:0000256" key="1">
    <source>
        <dbReference type="ARBA" id="ARBA00010394"/>
    </source>
</evidence>
<dbReference type="PANTHER" id="PTHR23316">
    <property type="entry name" value="IMPORTIN ALPHA"/>
    <property type="match status" value="1"/>
</dbReference>
<organism evidence="6 7">
    <name type="scientific">Rhododendron simsii</name>
    <name type="common">Sims's rhododendron</name>
    <dbReference type="NCBI Taxonomy" id="118357"/>
    <lineage>
        <taxon>Eukaryota</taxon>
        <taxon>Viridiplantae</taxon>
        <taxon>Streptophyta</taxon>
        <taxon>Embryophyta</taxon>
        <taxon>Tracheophyta</taxon>
        <taxon>Spermatophyta</taxon>
        <taxon>Magnoliopsida</taxon>
        <taxon>eudicotyledons</taxon>
        <taxon>Gunneridae</taxon>
        <taxon>Pentapetalae</taxon>
        <taxon>asterids</taxon>
        <taxon>Ericales</taxon>
        <taxon>Ericaceae</taxon>
        <taxon>Ericoideae</taxon>
        <taxon>Rhodoreae</taxon>
        <taxon>Rhododendron</taxon>
    </lineage>
</organism>
<protein>
    <submittedName>
        <fullName evidence="6">Uncharacterized protein</fullName>
    </submittedName>
</protein>
<dbReference type="GO" id="GO:0015031">
    <property type="term" value="P:protein transport"/>
    <property type="evidence" value="ECO:0007669"/>
    <property type="project" value="UniProtKB-KW"/>
</dbReference>
<sequence length="218" mass="24514">MEEGERRKKNGERQNHSLEDGDERSHLIKEVIQTGVIPRYVDLRLLGTKIASGTTEHNNVVIDHGAVPIFVKLLGSPSYDVREQVNEHAKLSMLRKATWTLSKFCWGKTQVCFDEVGLFDQRLIHSNDEGVLTYACEALSYLSDGSNYRIQAVIEARSSPASNAEFDIKEEAAWAISNAARGVGKSLRKMGYLYAQMIKDMDGLEKIEKLQSHNNSEI</sequence>
<keyword evidence="2" id="KW-0813">Transport</keyword>
<evidence type="ECO:0000256" key="5">
    <source>
        <dbReference type="SAM" id="MobiDB-lite"/>
    </source>
</evidence>
<accession>A0A834HV29</accession>
<proteinExistence type="inferred from homology"/>
<dbReference type="Proteomes" id="UP000626092">
    <property type="component" value="Unassembled WGS sequence"/>
</dbReference>
<comment type="similarity">
    <text evidence="1">Belongs to the importin alpha family.</text>
</comment>
<dbReference type="Pfam" id="PF16186">
    <property type="entry name" value="Arm_3"/>
    <property type="match status" value="1"/>
</dbReference>